<dbReference type="PIRSF" id="PIRSF007487">
    <property type="entry name" value="Competence-induced_CoiA_bac"/>
    <property type="match status" value="1"/>
</dbReference>
<feature type="domain" description="Competence protein CoiA nuclease-like" evidence="1">
    <location>
        <begin position="68"/>
        <end position="218"/>
    </location>
</feature>
<dbReference type="PATRIC" id="fig|582475.4.peg.2910"/>
<evidence type="ECO:0000259" key="2">
    <source>
        <dbReference type="Pfam" id="PF25164"/>
    </source>
</evidence>
<dbReference type="RefSeq" id="WP_049668146.1">
    <property type="nucleotide sequence ID" value="NZ_LFXJ01000010.1"/>
</dbReference>
<evidence type="ECO:0000313" key="3">
    <source>
        <dbReference type="EMBL" id="KMY29241.1"/>
    </source>
</evidence>
<evidence type="ECO:0000313" key="4">
    <source>
        <dbReference type="Proteomes" id="UP000037326"/>
    </source>
</evidence>
<feature type="domain" description="Competence protein CoiA-like N-terminal" evidence="2">
    <location>
        <begin position="16"/>
        <end position="60"/>
    </location>
</feature>
<dbReference type="EMBL" id="LFXJ01000010">
    <property type="protein sequence ID" value="KMY29241.1"/>
    <property type="molecule type" value="Genomic_DNA"/>
</dbReference>
<dbReference type="Pfam" id="PF25164">
    <property type="entry name" value="CoiA_N"/>
    <property type="match status" value="1"/>
</dbReference>
<sequence length="373" mass="44188">MLMAYNEQRQIFLPYQYSREALQRYRRQMKFYCPQCQQPVQLKIGKYNIPHFAHIANNSCVQLFAEGESKLHLQGKVQLFEWLRKLGHTVKLEPYLQKLSQRPDMLLIKEQKQIAIEFQCSTISHEKWQLRTSGYENNSIQPLWLFQTPQRQSTQGIQKISISPIMQKMIIATARGLAYLVTYDANTSRFIYWTNLLHVHGHTFIGKVQELTIHKQHFPFYEPKSISKEEFHLYWQLYKKHCKQFVYQRLLHSKSGVQDSFLRSCYELRFALIAMPDYVGVPVKDAEAIPMFSIEWQTILHYFCRRLQLVPHELNEGNIRSFLIQQNVEVTNQTVQAIKNYGMVLAKSYKENDCFPDICEQVYAHLFAIATIY</sequence>
<dbReference type="InterPro" id="IPR057253">
    <property type="entry name" value="CoiA-like_N"/>
</dbReference>
<organism evidence="3 4">
    <name type="scientific">Lysinibacillus xylanilyticus</name>
    <dbReference type="NCBI Taxonomy" id="582475"/>
    <lineage>
        <taxon>Bacteria</taxon>
        <taxon>Bacillati</taxon>
        <taxon>Bacillota</taxon>
        <taxon>Bacilli</taxon>
        <taxon>Bacillales</taxon>
        <taxon>Bacillaceae</taxon>
        <taxon>Lysinibacillus</taxon>
    </lineage>
</organism>
<proteinExistence type="predicted"/>
<dbReference type="OrthoDB" id="3784230at2"/>
<name>A0A0K9F535_9BACI</name>
<accession>A0A0K9F535</accession>
<comment type="caution">
    <text evidence="3">The sequence shown here is derived from an EMBL/GenBank/DDBJ whole genome shotgun (WGS) entry which is preliminary data.</text>
</comment>
<dbReference type="Proteomes" id="UP000037326">
    <property type="component" value="Unassembled WGS sequence"/>
</dbReference>
<evidence type="ECO:0008006" key="5">
    <source>
        <dbReference type="Google" id="ProtNLM"/>
    </source>
</evidence>
<dbReference type="GeneID" id="96600343"/>
<dbReference type="InterPro" id="IPR010330">
    <property type="entry name" value="CoiA_nuc"/>
</dbReference>
<dbReference type="Pfam" id="PF06054">
    <property type="entry name" value="CoiA_nuc"/>
    <property type="match status" value="1"/>
</dbReference>
<gene>
    <name evidence="3" type="ORF">ACZ11_19220</name>
</gene>
<reference evidence="4" key="1">
    <citation type="submission" date="2015-07" db="EMBL/GenBank/DDBJ databases">
        <authorList>
            <consortium name="Consortium for Microbial Forensics and Genomics (microFORGE)"/>
            <person name="Knight B.M."/>
            <person name="Roberts D.P."/>
            <person name="Lin D."/>
            <person name="Hari K."/>
            <person name="Fletcher J."/>
            <person name="Melcher U."/>
            <person name="Blagden T."/>
            <person name="Winegar R.A."/>
        </authorList>
    </citation>
    <scope>NUCLEOTIDE SEQUENCE [LARGE SCALE GENOMIC DNA]</scope>
    <source>
        <strain evidence="4">DSM 23493</strain>
    </source>
</reference>
<dbReference type="InterPro" id="IPR021176">
    <property type="entry name" value="Competence-induced_CoiA"/>
</dbReference>
<evidence type="ECO:0000259" key="1">
    <source>
        <dbReference type="Pfam" id="PF06054"/>
    </source>
</evidence>
<protein>
    <recommendedName>
        <fullName evidence="5">Competence protein CoiA</fullName>
    </recommendedName>
</protein>
<dbReference type="AlphaFoldDB" id="A0A0K9F535"/>